<evidence type="ECO:0000256" key="4">
    <source>
        <dbReference type="ARBA" id="ARBA00022989"/>
    </source>
</evidence>
<feature type="chain" id="PRO_5038551560" evidence="8">
    <location>
        <begin position="21"/>
        <end position="586"/>
    </location>
</feature>
<dbReference type="Proteomes" id="UP000242610">
    <property type="component" value="Unassembled WGS sequence"/>
</dbReference>
<dbReference type="Pfam" id="PF03239">
    <property type="entry name" value="FTR1"/>
    <property type="match status" value="1"/>
</dbReference>
<name>A0A1C4H662_9BIFI</name>
<dbReference type="GO" id="GO:0015093">
    <property type="term" value="F:ferrous iron transmembrane transporter activity"/>
    <property type="evidence" value="ECO:0007669"/>
    <property type="project" value="TreeGrafter"/>
</dbReference>
<dbReference type="OrthoDB" id="8215804at2"/>
<reference evidence="10" key="1">
    <citation type="submission" date="2016-08" db="EMBL/GenBank/DDBJ databases">
        <authorList>
            <person name="Varghese N."/>
            <person name="Submissions Spin"/>
        </authorList>
    </citation>
    <scope>NUCLEOTIDE SEQUENCE [LARGE SCALE GENOMIC DNA]</scope>
    <source>
        <strain evidence="10">R-52791</strain>
    </source>
</reference>
<keyword evidence="3 7" id="KW-0812">Transmembrane</keyword>
<feature type="transmembrane region" description="Helical" evidence="7">
    <location>
        <begin position="459"/>
        <end position="479"/>
    </location>
</feature>
<dbReference type="AlphaFoldDB" id="A0A1C4H662"/>
<accession>A0A1C4H662</accession>
<evidence type="ECO:0000313" key="10">
    <source>
        <dbReference type="Proteomes" id="UP000242610"/>
    </source>
</evidence>
<evidence type="ECO:0000256" key="3">
    <source>
        <dbReference type="ARBA" id="ARBA00022692"/>
    </source>
</evidence>
<protein>
    <submittedName>
        <fullName evidence="9">High-affinity iron transporter</fullName>
    </submittedName>
</protein>
<feature type="transmembrane region" description="Helical" evidence="7">
    <location>
        <begin position="307"/>
        <end position="327"/>
    </location>
</feature>
<dbReference type="InterPro" id="IPR004923">
    <property type="entry name" value="FTR1/Fip1/EfeU"/>
</dbReference>
<gene>
    <name evidence="9" type="ORF">GA0061077_1091</name>
</gene>
<feature type="transmembrane region" description="Helical" evidence="7">
    <location>
        <begin position="374"/>
        <end position="392"/>
    </location>
</feature>
<feature type="transmembrane region" description="Helical" evidence="7">
    <location>
        <begin position="491"/>
        <end position="515"/>
    </location>
</feature>
<dbReference type="GO" id="GO:0033573">
    <property type="term" value="C:high-affinity iron permease complex"/>
    <property type="evidence" value="ECO:0007669"/>
    <property type="project" value="InterPro"/>
</dbReference>
<evidence type="ECO:0000256" key="6">
    <source>
        <dbReference type="SAM" id="Coils"/>
    </source>
</evidence>
<dbReference type="PANTHER" id="PTHR31632">
    <property type="entry name" value="IRON TRANSPORTER FTH1"/>
    <property type="match status" value="1"/>
</dbReference>
<dbReference type="STRING" id="1505727.GA0061077_1091"/>
<organism evidence="9 10">
    <name type="scientific">Bifidobacterium commune</name>
    <dbReference type="NCBI Taxonomy" id="1505727"/>
    <lineage>
        <taxon>Bacteria</taxon>
        <taxon>Bacillati</taxon>
        <taxon>Actinomycetota</taxon>
        <taxon>Actinomycetes</taxon>
        <taxon>Bifidobacteriales</taxon>
        <taxon>Bifidobacteriaceae</taxon>
        <taxon>Bifidobacterium</taxon>
    </lineage>
</organism>
<keyword evidence="10" id="KW-1185">Reference proteome</keyword>
<proteinExistence type="inferred from homology"/>
<dbReference type="PANTHER" id="PTHR31632:SF2">
    <property type="entry name" value="PLASMA MEMBRANE IRON PERMEASE"/>
    <property type="match status" value="1"/>
</dbReference>
<feature type="transmembrane region" description="Helical" evidence="7">
    <location>
        <begin position="543"/>
        <end position="562"/>
    </location>
</feature>
<evidence type="ECO:0000256" key="8">
    <source>
        <dbReference type="SAM" id="SignalP"/>
    </source>
</evidence>
<keyword evidence="8" id="KW-0732">Signal</keyword>
<keyword evidence="5 7" id="KW-0472">Membrane</keyword>
<evidence type="ECO:0000256" key="2">
    <source>
        <dbReference type="ARBA" id="ARBA00008333"/>
    </source>
</evidence>
<sequence>MQAKTRPTRLVVLLPLLAIAAMLASLFVSQDLAIAATVDSGSVGNDTWGGVAQELNQGLAQVDETYTAGDRATAASQMSAVSAQYTSSNFSRAVHDTLGVDRQQNEMNQFQSVQQLTYADGHAADLSSQISRLSSELNSVAAELDASQNLAKPKAYAAQIEQTIKEQRKELQRNKKTKFHGKGDQTWVQVAEQMGKVLDRGVVASKDGDGEKGAEKVNEAYYQYYEKLGFEKNVMNAISGSRVSYIESSFKELRKAMVRGDDAAGIKKQTDELKANLVADGKKLDGGAEDQVNGAAKFITSSIGQSFLILVREGLEALLVVAAIIAYMLKSGNKKLVKWVYLGVLAGLIGSGFVALLFVVFFNGNGPQQEIMEGVVALIAMCMLVYASNWMLSKSKVNAWQEYIGNKAKKTVSEVSSAESLTFAGAVSLAMLSFLAVFREGAETVMFYQSVYSMTKDSAGMWIGGLSAAVVLIVVFVLIRFTSVRIPLRPFFLITSVLLALLSVTFAGGGVHSLIEGDLVNGTYLATVPTNEWLGLYPYTETIVAQIVVAVVIVGLFAVFGIRKHRENVESTAESMDSNASKEAVA</sequence>
<dbReference type="EMBL" id="FMBL01000002">
    <property type="protein sequence ID" value="SCC80168.1"/>
    <property type="molecule type" value="Genomic_DNA"/>
</dbReference>
<feature type="transmembrane region" description="Helical" evidence="7">
    <location>
        <begin position="339"/>
        <end position="362"/>
    </location>
</feature>
<comment type="similarity">
    <text evidence="2">Belongs to the oxidase-dependent Fe transporter (OFeT) (TC 9.A.10.1) family.</text>
</comment>
<evidence type="ECO:0000256" key="1">
    <source>
        <dbReference type="ARBA" id="ARBA00004141"/>
    </source>
</evidence>
<dbReference type="RefSeq" id="WP_091847903.1">
    <property type="nucleotide sequence ID" value="NZ_FMBL01000002.1"/>
</dbReference>
<feature type="coiled-coil region" evidence="6">
    <location>
        <begin position="123"/>
        <end position="177"/>
    </location>
</feature>
<keyword evidence="6" id="KW-0175">Coiled coil</keyword>
<evidence type="ECO:0000256" key="7">
    <source>
        <dbReference type="SAM" id="Phobius"/>
    </source>
</evidence>
<keyword evidence="4 7" id="KW-1133">Transmembrane helix</keyword>
<evidence type="ECO:0000313" key="9">
    <source>
        <dbReference type="EMBL" id="SCC80168.1"/>
    </source>
</evidence>
<feature type="signal peptide" evidence="8">
    <location>
        <begin position="1"/>
        <end position="20"/>
    </location>
</feature>
<comment type="subcellular location">
    <subcellularLocation>
        <location evidence="1">Membrane</location>
        <topology evidence="1">Multi-pass membrane protein</topology>
    </subcellularLocation>
</comment>
<evidence type="ECO:0000256" key="5">
    <source>
        <dbReference type="ARBA" id="ARBA00023136"/>
    </source>
</evidence>
<feature type="transmembrane region" description="Helical" evidence="7">
    <location>
        <begin position="420"/>
        <end position="439"/>
    </location>
</feature>